<dbReference type="CDD" id="cd07776">
    <property type="entry name" value="ASKHA_NBD_FGGY_SpXK-like"/>
    <property type="match status" value="1"/>
</dbReference>
<keyword evidence="3 4" id="KW-0418">Kinase</keyword>
<gene>
    <name evidence="7" type="ORF">SAPINGB_P003858</name>
</gene>
<accession>A0A5E8BRL7</accession>
<evidence type="ECO:0000256" key="1">
    <source>
        <dbReference type="ARBA" id="ARBA00009156"/>
    </source>
</evidence>
<protein>
    <recommendedName>
        <fullName evidence="4">Xylulose kinase</fullName>
        <ecNumber evidence="4">2.7.1.17</ecNumber>
    </recommendedName>
</protein>
<feature type="region of interest" description="Disordered" evidence="5">
    <location>
        <begin position="585"/>
        <end position="621"/>
    </location>
</feature>
<keyword evidence="4" id="KW-0119">Carbohydrate metabolism</keyword>
<comment type="catalytic activity">
    <reaction evidence="4">
        <text>D-xylulose + ATP = D-xylulose 5-phosphate + ADP + H(+)</text>
        <dbReference type="Rhea" id="RHEA:10964"/>
        <dbReference type="ChEBI" id="CHEBI:15378"/>
        <dbReference type="ChEBI" id="CHEBI:17140"/>
        <dbReference type="ChEBI" id="CHEBI:30616"/>
        <dbReference type="ChEBI" id="CHEBI:57737"/>
        <dbReference type="ChEBI" id="CHEBI:456216"/>
        <dbReference type="EC" id="2.7.1.17"/>
    </reaction>
</comment>
<evidence type="ECO:0000256" key="4">
    <source>
        <dbReference type="RuleBase" id="RU367058"/>
    </source>
</evidence>
<proteinExistence type="inferred from homology"/>
<dbReference type="InterPro" id="IPR042024">
    <property type="entry name" value="D-XK_euk"/>
</dbReference>
<keyword evidence="2 4" id="KW-0808">Transferase</keyword>
<evidence type="ECO:0000256" key="5">
    <source>
        <dbReference type="SAM" id="MobiDB-lite"/>
    </source>
</evidence>
<feature type="domain" description="Carbohydrate kinase FGGY N-terminal" evidence="6">
    <location>
        <begin position="142"/>
        <end position="299"/>
    </location>
</feature>
<dbReference type="Gene3D" id="3.30.420.40">
    <property type="match status" value="2"/>
</dbReference>
<dbReference type="GO" id="GO:0004856">
    <property type="term" value="F:D-xylulokinase activity"/>
    <property type="evidence" value="ECO:0007669"/>
    <property type="project" value="UniProtKB-UniRule"/>
</dbReference>
<dbReference type="RefSeq" id="XP_031854464.1">
    <property type="nucleotide sequence ID" value="XM_031998573.1"/>
</dbReference>
<evidence type="ECO:0000313" key="7">
    <source>
        <dbReference type="EMBL" id="VVT54003.1"/>
    </source>
</evidence>
<dbReference type="OrthoDB" id="1728974at2759"/>
<dbReference type="Proteomes" id="UP000398389">
    <property type="component" value="Unassembled WGS sequence"/>
</dbReference>
<dbReference type="GO" id="GO:0042732">
    <property type="term" value="P:D-xylose metabolic process"/>
    <property type="evidence" value="ECO:0007669"/>
    <property type="project" value="UniProtKB-UniRule"/>
</dbReference>
<keyword evidence="4" id="KW-0859">Xylose metabolism</keyword>
<feature type="compositionally biased region" description="Basic and acidic residues" evidence="5">
    <location>
        <begin position="604"/>
        <end position="619"/>
    </location>
</feature>
<dbReference type="GO" id="GO:0005997">
    <property type="term" value="P:xylulose metabolic process"/>
    <property type="evidence" value="ECO:0007669"/>
    <property type="project" value="TreeGrafter"/>
</dbReference>
<dbReference type="InterPro" id="IPR018484">
    <property type="entry name" value="FGGY_N"/>
</dbReference>
<keyword evidence="4" id="KW-0547">Nucleotide-binding</keyword>
<evidence type="ECO:0000313" key="8">
    <source>
        <dbReference type="Proteomes" id="UP000398389"/>
    </source>
</evidence>
<dbReference type="PANTHER" id="PTHR10196">
    <property type="entry name" value="SUGAR KINASE"/>
    <property type="match status" value="1"/>
</dbReference>
<dbReference type="SUPFAM" id="SSF53067">
    <property type="entry name" value="Actin-like ATPase domain"/>
    <property type="match status" value="2"/>
</dbReference>
<dbReference type="InterPro" id="IPR043129">
    <property type="entry name" value="ATPase_NBD"/>
</dbReference>
<keyword evidence="4" id="KW-0067">ATP-binding</keyword>
<dbReference type="AlphaFoldDB" id="A0A5E8BRL7"/>
<reference evidence="7 8" key="1">
    <citation type="submission" date="2019-09" db="EMBL/GenBank/DDBJ databases">
        <authorList>
            <person name="Brejova B."/>
        </authorList>
    </citation>
    <scope>NUCLEOTIDE SEQUENCE [LARGE SCALE GENOMIC DNA]</scope>
</reference>
<dbReference type="PANTHER" id="PTHR10196:SF57">
    <property type="entry name" value="XYLULOSE KINASE"/>
    <property type="match status" value="1"/>
</dbReference>
<comment type="function">
    <text evidence="4">Highly specific D-xylulose kinase which participates in the catabolism of xylose. Xylose is a major component of hemicelluloses such as xylan. Most fungi utilize D-xylose via three enzymatic reactions, xylose reductase (XR), xylitol dehydrogenase (XDH), and xylulokinase, to form xylulose 5-phosphate, which enters pentose phosphate pathway.</text>
</comment>
<dbReference type="GO" id="GO:0005829">
    <property type="term" value="C:cytosol"/>
    <property type="evidence" value="ECO:0007669"/>
    <property type="project" value="TreeGrafter"/>
</dbReference>
<organism evidence="7 8">
    <name type="scientific">Magnusiomyces paraingens</name>
    <dbReference type="NCBI Taxonomy" id="2606893"/>
    <lineage>
        <taxon>Eukaryota</taxon>
        <taxon>Fungi</taxon>
        <taxon>Dikarya</taxon>
        <taxon>Ascomycota</taxon>
        <taxon>Saccharomycotina</taxon>
        <taxon>Dipodascomycetes</taxon>
        <taxon>Dipodascales</taxon>
        <taxon>Dipodascaceae</taxon>
        <taxon>Magnusiomyces</taxon>
    </lineage>
</organism>
<dbReference type="Pfam" id="PF00370">
    <property type="entry name" value="FGGY_N"/>
    <property type="match status" value="1"/>
</dbReference>
<dbReference type="EMBL" id="CABVLU010000003">
    <property type="protein sequence ID" value="VVT54003.1"/>
    <property type="molecule type" value="Genomic_DNA"/>
</dbReference>
<evidence type="ECO:0000259" key="6">
    <source>
        <dbReference type="Pfam" id="PF00370"/>
    </source>
</evidence>
<dbReference type="EC" id="2.7.1.17" evidence="4"/>
<evidence type="ECO:0000256" key="3">
    <source>
        <dbReference type="ARBA" id="ARBA00022777"/>
    </source>
</evidence>
<evidence type="ECO:0000256" key="2">
    <source>
        <dbReference type="ARBA" id="ARBA00022679"/>
    </source>
</evidence>
<name>A0A5E8BRL7_9ASCO</name>
<keyword evidence="8" id="KW-1185">Reference proteome</keyword>
<dbReference type="GeneID" id="43582673"/>
<sequence>MSNSSLFLGLDLSTQQLKGVIVESVSLVTISKIIVDFDHDFPKYKTTKGVYVDQKSMEVHAPVDMWLEAIDLFFLRLSCLKDENNEPLVTRIKFISGACQQHGSVFWNSEATQHLRKLSSKTEMNLLELLHDAFSWNKSPNWQDRSTQSQCEAFENAVEGGAEGLAQITGSKAHHRFTGPQILKLKQNNPSIYESTSRISLVSSFLATVLTGNGKIQELDRSDACGMNMWDIQKKEWCKEITELFDKDCLNSDGGIIAKLGRVKETQSAEPIAVYFAEKYGLKSSCQVVTPFTGDNPATVLAQALGHGDVIISLGTSTTVLVVSKTYAPSSQYHIFNHPIDQDSYMGMVCYSNGSLAREKIRDALNLKYFTNGWFKFDDILQARMKDGIVMGYGKNHLNQAKVGIYFPMAEIVPPVKAQTNYYSWRQSYSNSKKEWHLSGYTHEGKDRGDIDEEWHHPEDDVLGIIESQGLSIRERLSTMLSSKESLEGSRDQPRRVYFVGGTSANTGICLALGRVLNPLEGMFRLTGERTRDACAYGAALKAIYYAERPTNTPCGLGSEVSAGSAKAGVSAVGAAQLINLGEKSGDFGNEKNTTQPHIFSNKGKHEMVHRPPMHKSDESSMSYNDFIKQYPGAVERLQEDKNLRSSDHKVSYERTTEDQDLYAPYIDLYLQTEKLLQK</sequence>
<dbReference type="GO" id="GO:0005524">
    <property type="term" value="F:ATP binding"/>
    <property type="evidence" value="ECO:0007669"/>
    <property type="project" value="UniProtKB-UniRule"/>
</dbReference>
<comment type="similarity">
    <text evidence="1 4">Belongs to the FGGY kinase family.</text>
</comment>